<accession>A0A9W8A7L9</accession>
<dbReference type="GO" id="GO:0005743">
    <property type="term" value="C:mitochondrial inner membrane"/>
    <property type="evidence" value="ECO:0007669"/>
    <property type="project" value="UniProtKB-SubCell"/>
</dbReference>
<evidence type="ECO:0000256" key="3">
    <source>
        <dbReference type="ARBA" id="ARBA00022448"/>
    </source>
</evidence>
<dbReference type="Pfam" id="PF02953">
    <property type="entry name" value="zf-Tim10_DDP"/>
    <property type="match status" value="1"/>
</dbReference>
<organism evidence="14 15">
    <name type="scientific">Mycoemilia scoparia</name>
    <dbReference type="NCBI Taxonomy" id="417184"/>
    <lineage>
        <taxon>Eukaryota</taxon>
        <taxon>Fungi</taxon>
        <taxon>Fungi incertae sedis</taxon>
        <taxon>Zoopagomycota</taxon>
        <taxon>Kickxellomycotina</taxon>
        <taxon>Kickxellomycetes</taxon>
        <taxon>Kickxellales</taxon>
        <taxon>Kickxellaceae</taxon>
        <taxon>Mycoemilia</taxon>
    </lineage>
</organism>
<keyword evidence="8 12" id="KW-0811">Translocation</keyword>
<dbReference type="GO" id="GO:0045039">
    <property type="term" value="P:protein insertion into mitochondrial inner membrane"/>
    <property type="evidence" value="ECO:0007669"/>
    <property type="project" value="UniProtKB-ARBA"/>
</dbReference>
<evidence type="ECO:0000256" key="4">
    <source>
        <dbReference type="ARBA" id="ARBA00022723"/>
    </source>
</evidence>
<keyword evidence="10 12" id="KW-1015">Disulfide bond</keyword>
<dbReference type="Proteomes" id="UP001150538">
    <property type="component" value="Unassembled WGS sequence"/>
</dbReference>
<evidence type="ECO:0000256" key="9">
    <source>
        <dbReference type="ARBA" id="ARBA00023128"/>
    </source>
</evidence>
<keyword evidence="15" id="KW-1185">Reference proteome</keyword>
<dbReference type="Gene3D" id="1.10.287.810">
    <property type="entry name" value="Mitochondrial import inner membrane translocase subunit tim13 like domains"/>
    <property type="match status" value="1"/>
</dbReference>
<dbReference type="OrthoDB" id="7813104at2759"/>
<feature type="domain" description="Tim10-like" evidence="13">
    <location>
        <begin position="25"/>
        <end position="84"/>
    </location>
</feature>
<dbReference type="FunFam" id="1.10.287.810:FF:000001">
    <property type="entry name" value="mitochondrial import inner membrane translocase subunit TIM13"/>
    <property type="match status" value="1"/>
</dbReference>
<evidence type="ECO:0000256" key="12">
    <source>
        <dbReference type="RuleBase" id="RU367043"/>
    </source>
</evidence>
<comment type="caution">
    <text evidence="14">The sequence shown here is derived from an EMBL/GenBank/DDBJ whole genome shotgun (WGS) entry which is preliminary data.</text>
</comment>
<keyword evidence="6" id="KW-0862">Zinc</keyword>
<evidence type="ECO:0000256" key="8">
    <source>
        <dbReference type="ARBA" id="ARBA00023010"/>
    </source>
</evidence>
<gene>
    <name evidence="14" type="primary">TIM13</name>
    <name evidence="14" type="ORF">H4219_001066</name>
</gene>
<keyword evidence="7 12" id="KW-0653">Protein transport</keyword>
<comment type="domain">
    <text evidence="12">The twin CX3C motif contains 4 conserved Cys residues that form 2 disulfide bonds in the mitochondrial intermembrane space.</text>
</comment>
<dbReference type="InterPro" id="IPR004217">
    <property type="entry name" value="Tim10-like"/>
</dbReference>
<evidence type="ECO:0000256" key="5">
    <source>
        <dbReference type="ARBA" id="ARBA00022792"/>
    </source>
</evidence>
<keyword evidence="3 12" id="KW-0813">Transport</keyword>
<evidence type="ECO:0000256" key="10">
    <source>
        <dbReference type="ARBA" id="ARBA00023157"/>
    </source>
</evidence>
<name>A0A9W8A7L9_9FUNG</name>
<reference evidence="14" key="1">
    <citation type="submission" date="2022-07" db="EMBL/GenBank/DDBJ databases">
        <title>Phylogenomic reconstructions and comparative analyses of Kickxellomycotina fungi.</title>
        <authorList>
            <person name="Reynolds N.K."/>
            <person name="Stajich J.E."/>
            <person name="Barry K."/>
            <person name="Grigoriev I.V."/>
            <person name="Crous P."/>
            <person name="Smith M.E."/>
        </authorList>
    </citation>
    <scope>NUCLEOTIDE SEQUENCE</scope>
    <source>
        <strain evidence="14">NBRC 100468</strain>
    </source>
</reference>
<evidence type="ECO:0000256" key="7">
    <source>
        <dbReference type="ARBA" id="ARBA00022927"/>
    </source>
</evidence>
<comment type="similarity">
    <text evidence="2 12">Belongs to the small Tim family.</text>
</comment>
<keyword evidence="5 12" id="KW-0999">Mitochondrion inner membrane</keyword>
<dbReference type="AlphaFoldDB" id="A0A9W8A7L9"/>
<evidence type="ECO:0000313" key="14">
    <source>
        <dbReference type="EMBL" id="KAJ1920829.1"/>
    </source>
</evidence>
<comment type="function">
    <text evidence="12">Mitochondrial intermembrane chaperone that participates in the import and insertion of some multi-pass transmembrane proteins into the mitochondrial inner membrane. Also required for the transfer of beta-barrel precursors from the TOM complex to the sorting and assembly machinery (SAM complex) of the outer membrane. Acts as a chaperone-like protein that protects the hydrophobic precursors from aggregation and guide them through the mitochondrial intermembrane space.</text>
</comment>
<keyword evidence="11 12" id="KW-0143">Chaperone</keyword>
<dbReference type="GO" id="GO:0042719">
    <property type="term" value="C:mitochondrial intermembrane space chaperone complex"/>
    <property type="evidence" value="ECO:0007669"/>
    <property type="project" value="UniProtKB-ARBA"/>
</dbReference>
<proteinExistence type="inferred from homology"/>
<dbReference type="GO" id="GO:0046872">
    <property type="term" value="F:metal ion binding"/>
    <property type="evidence" value="ECO:0007669"/>
    <property type="project" value="UniProtKB-KW"/>
</dbReference>
<comment type="subunit">
    <text evidence="12">Heterohexamer.</text>
</comment>
<evidence type="ECO:0000256" key="2">
    <source>
        <dbReference type="ARBA" id="ARBA00006720"/>
    </source>
</evidence>
<evidence type="ECO:0000259" key="13">
    <source>
        <dbReference type="Pfam" id="PF02953"/>
    </source>
</evidence>
<protein>
    <recommendedName>
        <fullName evidence="12">Mitochondrial import inner membrane translocase subunit</fullName>
    </recommendedName>
</protein>
<keyword evidence="9 12" id="KW-0496">Mitochondrion</keyword>
<evidence type="ECO:0000256" key="6">
    <source>
        <dbReference type="ARBA" id="ARBA00022833"/>
    </source>
</evidence>
<dbReference type="InterPro" id="IPR035427">
    <property type="entry name" value="Tim10-like_dom_sf"/>
</dbReference>
<evidence type="ECO:0000256" key="1">
    <source>
        <dbReference type="ARBA" id="ARBA00004137"/>
    </source>
</evidence>
<evidence type="ECO:0000313" key="15">
    <source>
        <dbReference type="Proteomes" id="UP001150538"/>
    </source>
</evidence>
<evidence type="ECO:0000256" key="11">
    <source>
        <dbReference type="ARBA" id="ARBA00023186"/>
    </source>
</evidence>
<keyword evidence="4" id="KW-0479">Metal-binding</keyword>
<sequence length="95" mass="10985">MSSLQNLNIDPNATPEQRKQMIFNQVKSEMALANAQELINKINNNCFNLCFQNIGPSFSNNDQKCVTSCMDKYMEAWDIVSRTYVGRVQKEQQKF</sequence>
<dbReference type="SUPFAM" id="SSF144122">
    <property type="entry name" value="Tim10-like"/>
    <property type="match status" value="1"/>
</dbReference>
<dbReference type="GO" id="GO:0015031">
    <property type="term" value="P:protein transport"/>
    <property type="evidence" value="ECO:0007669"/>
    <property type="project" value="UniProtKB-KW"/>
</dbReference>
<comment type="subcellular location">
    <subcellularLocation>
        <location evidence="1 12">Mitochondrion inner membrane</location>
        <topology evidence="1 12">Peripheral membrane protein</topology>
        <orientation evidence="1 12">Intermembrane side</orientation>
    </subcellularLocation>
</comment>
<dbReference type="EMBL" id="JANBPU010000009">
    <property type="protein sequence ID" value="KAJ1920829.1"/>
    <property type="molecule type" value="Genomic_DNA"/>
</dbReference>
<keyword evidence="5 12" id="KW-0472">Membrane</keyword>